<dbReference type="Pfam" id="PF01844">
    <property type="entry name" value="HNH"/>
    <property type="match status" value="1"/>
</dbReference>
<reference evidence="3 4" key="1">
    <citation type="journal article" date="2017" name="Elife">
        <title>Extensive horizontal gene transfer in cheese-associated bacteria.</title>
        <authorList>
            <person name="Bonham K.S."/>
            <person name="Wolfe B.E."/>
            <person name="Dutton R.J."/>
        </authorList>
    </citation>
    <scope>NUCLEOTIDE SEQUENCE [LARGE SCALE GENOMIC DNA]</scope>
    <source>
        <strain evidence="3 4">JB182</strain>
    </source>
</reference>
<gene>
    <name evidence="3" type="ORF">CIK84_11655</name>
</gene>
<feature type="region of interest" description="Disordered" evidence="1">
    <location>
        <begin position="97"/>
        <end position="123"/>
    </location>
</feature>
<dbReference type="EMBL" id="PNQX01000002">
    <property type="protein sequence ID" value="PMQ19349.1"/>
    <property type="molecule type" value="Genomic_DNA"/>
</dbReference>
<organism evidence="3 4">
    <name type="scientific">Glutamicibacter arilaitensis</name>
    <dbReference type="NCBI Taxonomy" id="256701"/>
    <lineage>
        <taxon>Bacteria</taxon>
        <taxon>Bacillati</taxon>
        <taxon>Actinomycetota</taxon>
        <taxon>Actinomycetes</taxon>
        <taxon>Micrococcales</taxon>
        <taxon>Micrococcaceae</taxon>
        <taxon>Glutamicibacter</taxon>
    </lineage>
</organism>
<protein>
    <submittedName>
        <fullName evidence="3">HNH endonuclease</fullName>
    </submittedName>
</protein>
<feature type="domain" description="HNH nuclease" evidence="2">
    <location>
        <begin position="15"/>
        <end position="76"/>
    </location>
</feature>
<keyword evidence="3" id="KW-0255">Endonuclease</keyword>
<evidence type="ECO:0000313" key="4">
    <source>
        <dbReference type="Proteomes" id="UP000235739"/>
    </source>
</evidence>
<proteinExistence type="predicted"/>
<name>A0A2N7RZN1_9MICC</name>
<evidence type="ECO:0000256" key="1">
    <source>
        <dbReference type="SAM" id="MobiDB-lite"/>
    </source>
</evidence>
<dbReference type="AlphaFoldDB" id="A0A2N7RZN1"/>
<dbReference type="GO" id="GO:0008270">
    <property type="term" value="F:zinc ion binding"/>
    <property type="evidence" value="ECO:0007669"/>
    <property type="project" value="InterPro"/>
</dbReference>
<evidence type="ECO:0000259" key="2">
    <source>
        <dbReference type="SMART" id="SM00507"/>
    </source>
</evidence>
<dbReference type="GO" id="GO:0004519">
    <property type="term" value="F:endonuclease activity"/>
    <property type="evidence" value="ECO:0007669"/>
    <property type="project" value="UniProtKB-KW"/>
</dbReference>
<evidence type="ECO:0000313" key="3">
    <source>
        <dbReference type="EMBL" id="PMQ19349.1"/>
    </source>
</evidence>
<dbReference type="GO" id="GO:0003676">
    <property type="term" value="F:nucleic acid binding"/>
    <property type="evidence" value="ECO:0007669"/>
    <property type="project" value="InterPro"/>
</dbReference>
<comment type="caution">
    <text evidence="3">The sequence shown here is derived from an EMBL/GenBank/DDBJ whole genome shotgun (WGS) entry which is preliminary data.</text>
</comment>
<keyword evidence="3" id="KW-0540">Nuclease</keyword>
<dbReference type="InterPro" id="IPR002711">
    <property type="entry name" value="HNH"/>
</dbReference>
<dbReference type="Gene3D" id="1.10.30.50">
    <property type="match status" value="1"/>
</dbReference>
<dbReference type="InterPro" id="IPR003615">
    <property type="entry name" value="HNH_nuc"/>
</dbReference>
<sequence>MASNRTGSNQWRFVRNYHLKHARANGQTTCPMCGNTLDWGNREYPNRPEVDHITPVALGGTDAASNLRVICAGCNRRMGAKLGRNIQLGRAATINPAQATSAQQSNANTKADITTPLRTSRQW</sequence>
<dbReference type="SMART" id="SM00507">
    <property type="entry name" value="HNHc"/>
    <property type="match status" value="1"/>
</dbReference>
<accession>A0A2N7RZN1</accession>
<dbReference type="CDD" id="cd00085">
    <property type="entry name" value="HNHc"/>
    <property type="match status" value="1"/>
</dbReference>
<feature type="compositionally biased region" description="Low complexity" evidence="1">
    <location>
        <begin position="97"/>
        <end position="109"/>
    </location>
</feature>
<keyword evidence="3" id="KW-0378">Hydrolase</keyword>
<dbReference type="Proteomes" id="UP000235739">
    <property type="component" value="Unassembled WGS sequence"/>
</dbReference>